<evidence type="ECO:0000256" key="1">
    <source>
        <dbReference type="SAM" id="MobiDB-lite"/>
    </source>
</evidence>
<name>A0A7U9HFD4_STRLI</name>
<organism evidence="2 3">
    <name type="scientific">Streptomyces lividans 1326</name>
    <dbReference type="NCBI Taxonomy" id="1200984"/>
    <lineage>
        <taxon>Bacteria</taxon>
        <taxon>Bacillati</taxon>
        <taxon>Actinomycetota</taxon>
        <taxon>Actinomycetes</taxon>
        <taxon>Kitasatosporales</taxon>
        <taxon>Streptomycetaceae</taxon>
        <taxon>Streptomyces</taxon>
    </lineage>
</organism>
<gene>
    <name evidence="2" type="ORF">SLI_7521</name>
</gene>
<proteinExistence type="predicted"/>
<protein>
    <submittedName>
        <fullName evidence="2">Uncharacterized protein</fullName>
    </submittedName>
</protein>
<sequence length="64" mass="7497">MRTRRLVTRPVGAFAVMSGPFTRFDTGMYRIRRRIERAGSHGPTANDDERRRTTATPWIEQIFE</sequence>
<accession>A0A7U9HFD4</accession>
<reference evidence="3" key="1">
    <citation type="journal article" date="2013" name="Genome Biol. Evol.">
        <title>The genome sequence of Streptomyces lividans 66 reveals a novel tRNA-dependent peptide biosynthetic system within a metal-related genomic island.</title>
        <authorList>
            <person name="Cruz-Morales P."/>
            <person name="Vijgenboom E."/>
            <person name="Iruegas-Bocardo F."/>
            <person name="Girard G."/>
            <person name="Yanez-Guerra L.A."/>
            <person name="Ramos-Aboites H.E."/>
            <person name="Pernodet J.L."/>
            <person name="Anne J."/>
            <person name="van Wezel G.P."/>
            <person name="Barona-Gomez F."/>
        </authorList>
    </citation>
    <scope>NUCLEOTIDE SEQUENCE [LARGE SCALE GENOMIC DNA]</scope>
    <source>
        <strain evidence="3">1326</strain>
    </source>
</reference>
<dbReference type="AlphaFoldDB" id="A0A7U9HFD4"/>
<feature type="region of interest" description="Disordered" evidence="1">
    <location>
        <begin position="35"/>
        <end position="56"/>
    </location>
</feature>
<evidence type="ECO:0000313" key="3">
    <source>
        <dbReference type="Proteomes" id="UP000014062"/>
    </source>
</evidence>
<evidence type="ECO:0000313" key="2">
    <source>
        <dbReference type="EMBL" id="EOY52224.1"/>
    </source>
</evidence>
<dbReference type="Proteomes" id="UP000014062">
    <property type="component" value="Chromosome"/>
</dbReference>
<dbReference type="EMBL" id="CM001889">
    <property type="protein sequence ID" value="EOY52224.1"/>
    <property type="molecule type" value="Genomic_DNA"/>
</dbReference>